<dbReference type="AlphaFoldDB" id="A0A9L0KBC4"/>
<dbReference type="Ensembl" id="ENSEAST00005038899.1">
    <property type="protein sequence ID" value="ENSEASP00005062675.1"/>
    <property type="gene ID" value="ENSEASG00005026578.1"/>
</dbReference>
<dbReference type="PANTHER" id="PTHR22654:SF2">
    <property type="entry name" value="G PROTEIN PATHWAY SUPPRESSOR 2"/>
    <property type="match status" value="1"/>
</dbReference>
<evidence type="ECO:0000313" key="3">
    <source>
        <dbReference type="Proteomes" id="UP000694387"/>
    </source>
</evidence>
<protein>
    <submittedName>
        <fullName evidence="2">Uncharacterized protein</fullName>
    </submittedName>
</protein>
<proteinExistence type="predicted"/>
<evidence type="ECO:0000256" key="1">
    <source>
        <dbReference type="SAM" id="MobiDB-lite"/>
    </source>
</evidence>
<dbReference type="Pfam" id="PF15991">
    <property type="entry name" value="G_path_suppress"/>
    <property type="match status" value="1"/>
</dbReference>
<sequence>MEWECKQQEEAEADKTMEQKMKGEQERRKKKEMEERMSPEETKERILKLPEKLLAPQEEKHQLFLQLKKVLHKERKTELKEQNDLTTLTAAAYQQACPWELPSSARGSPGGCHSPKASQMAPMYAPLPHSSVPPHCHISYPFSNTKPEFCEGKNLA</sequence>
<dbReference type="InterPro" id="IPR026094">
    <property type="entry name" value="GPS2"/>
</dbReference>
<accession>A0A9L0KBC4</accession>
<dbReference type="PANTHER" id="PTHR22654">
    <property type="entry name" value="G PROTEIN PATHWAY SUPPRESSOR 2"/>
    <property type="match status" value="1"/>
</dbReference>
<dbReference type="GeneTree" id="ENSGT00390000004049"/>
<dbReference type="Proteomes" id="UP000694387">
    <property type="component" value="Chromosome 5"/>
</dbReference>
<organism evidence="2 3">
    <name type="scientific">Equus asinus</name>
    <name type="common">Donkey</name>
    <name type="synonym">Equus africanus asinus</name>
    <dbReference type="NCBI Taxonomy" id="9793"/>
    <lineage>
        <taxon>Eukaryota</taxon>
        <taxon>Metazoa</taxon>
        <taxon>Chordata</taxon>
        <taxon>Craniata</taxon>
        <taxon>Vertebrata</taxon>
        <taxon>Euteleostomi</taxon>
        <taxon>Mammalia</taxon>
        <taxon>Eutheria</taxon>
        <taxon>Laurasiatheria</taxon>
        <taxon>Perissodactyla</taxon>
        <taxon>Equidae</taxon>
        <taxon>Equus</taxon>
    </lineage>
</organism>
<reference evidence="2 3" key="1">
    <citation type="journal article" date="2020" name="Nat. Commun.">
        <title>Donkey genomes provide new insights into domestication and selection for coat color.</title>
        <authorList>
            <person name="Wang"/>
            <person name="C."/>
            <person name="Li"/>
            <person name="H."/>
            <person name="Guo"/>
            <person name="Y."/>
            <person name="Huang"/>
            <person name="J."/>
            <person name="Sun"/>
            <person name="Y."/>
            <person name="Min"/>
            <person name="J."/>
            <person name="Wang"/>
            <person name="J."/>
            <person name="Fang"/>
            <person name="X."/>
            <person name="Zhao"/>
            <person name="Z."/>
            <person name="Wang"/>
            <person name="S."/>
            <person name="Zhang"/>
            <person name="Y."/>
            <person name="Liu"/>
            <person name="Q."/>
            <person name="Jiang"/>
            <person name="Q."/>
            <person name="Wang"/>
            <person name="X."/>
            <person name="Guo"/>
            <person name="Y."/>
            <person name="Yang"/>
            <person name="C."/>
            <person name="Wang"/>
            <person name="Y."/>
            <person name="Tian"/>
            <person name="F."/>
            <person name="Zhuang"/>
            <person name="G."/>
            <person name="Fan"/>
            <person name="Y."/>
            <person name="Gao"/>
            <person name="Q."/>
            <person name="Li"/>
            <person name="Y."/>
            <person name="Ju"/>
            <person name="Z."/>
            <person name="Li"/>
            <person name="J."/>
            <person name="Li"/>
            <person name="R."/>
            <person name="Hou"/>
            <person name="M."/>
            <person name="Yang"/>
            <person name="G."/>
            <person name="Liu"/>
            <person name="G."/>
            <person name="Liu"/>
            <person name="W."/>
            <person name="Guo"/>
            <person name="J."/>
            <person name="Pan"/>
            <person name="S."/>
            <person name="Fan"/>
            <person name="G."/>
            <person name="Zhang"/>
            <person name="W."/>
            <person name="Zhang"/>
            <person name="R."/>
            <person name="Yu"/>
            <person name="J."/>
            <person name="Zhang"/>
            <person name="X."/>
            <person name="Yin"/>
            <person name="Q."/>
            <person name="Ji"/>
            <person name="C."/>
            <person name="Jin"/>
            <person name="Y."/>
            <person name="Yue"/>
            <person name="G."/>
            <person name="Liu"/>
            <person name="M."/>
            <person name="Xu"/>
            <person name="J."/>
            <person name="Liu"/>
            <person name="S."/>
            <person name="Jordana"/>
            <person name="J."/>
            <person name="Noce"/>
            <person name="A."/>
            <person name="Amills"/>
            <person name="M."/>
            <person name="Wu"/>
            <person name="D.D."/>
            <person name="Li"/>
            <person name="S."/>
            <person name="Zhou"/>
            <person name="X. and Zhong"/>
            <person name="J."/>
        </authorList>
    </citation>
    <scope>NUCLEOTIDE SEQUENCE [LARGE SCALE GENOMIC DNA]</scope>
</reference>
<dbReference type="GO" id="GO:0003712">
    <property type="term" value="F:transcription coregulator activity"/>
    <property type="evidence" value="ECO:0007669"/>
    <property type="project" value="TreeGrafter"/>
</dbReference>
<keyword evidence="3" id="KW-1185">Reference proteome</keyword>
<evidence type="ECO:0000313" key="2">
    <source>
        <dbReference type="Ensembl" id="ENSEASP00005062675.1"/>
    </source>
</evidence>
<feature type="region of interest" description="Disordered" evidence="1">
    <location>
        <begin position="1"/>
        <end position="45"/>
    </location>
</feature>
<dbReference type="GO" id="GO:0005667">
    <property type="term" value="C:transcription regulator complex"/>
    <property type="evidence" value="ECO:0007669"/>
    <property type="project" value="TreeGrafter"/>
</dbReference>
<dbReference type="GO" id="GO:0006357">
    <property type="term" value="P:regulation of transcription by RNA polymerase II"/>
    <property type="evidence" value="ECO:0007669"/>
    <property type="project" value="TreeGrafter"/>
</dbReference>
<name>A0A9L0KBC4_EQUAS</name>
<reference evidence="2" key="3">
    <citation type="submission" date="2025-09" db="UniProtKB">
        <authorList>
            <consortium name="Ensembl"/>
        </authorList>
    </citation>
    <scope>IDENTIFICATION</scope>
</reference>
<reference evidence="2" key="2">
    <citation type="submission" date="2025-08" db="UniProtKB">
        <authorList>
            <consortium name="Ensembl"/>
        </authorList>
    </citation>
    <scope>IDENTIFICATION</scope>
</reference>